<evidence type="ECO:0008006" key="4">
    <source>
        <dbReference type="Google" id="ProtNLM"/>
    </source>
</evidence>
<dbReference type="STRING" id="154621.RV11_GL001024"/>
<evidence type="ECO:0000313" key="2">
    <source>
        <dbReference type="EMBL" id="EOL41244.1"/>
    </source>
</evidence>
<keyword evidence="3" id="KW-1185">Reference proteome</keyword>
<keyword evidence="1" id="KW-0812">Transmembrane</keyword>
<dbReference type="RefSeq" id="WP_010770083.1">
    <property type="nucleotide sequence ID" value="NZ_ASWE01000001.1"/>
</dbReference>
<gene>
    <name evidence="2" type="ORF">UC3_03453</name>
</gene>
<sequence length="114" mass="12700">MNEDNQINYFKGGLALGMSFGLVGGIASTIWYHKKRTLAPDQVLETVKSAFLKEGPIDGSWISFEKHPLRKFAIRSQGYLGGISRVEDGQLVQYEFIADAYTGTVIDVTRVKEN</sequence>
<feature type="transmembrane region" description="Helical" evidence="1">
    <location>
        <begin position="12"/>
        <end position="32"/>
    </location>
</feature>
<name>R3TII5_9ENTE</name>
<organism evidence="2 3">
    <name type="scientific">Enterococcus phoeniculicola ATCC BAA-412</name>
    <dbReference type="NCBI Taxonomy" id="1158610"/>
    <lineage>
        <taxon>Bacteria</taxon>
        <taxon>Bacillati</taxon>
        <taxon>Bacillota</taxon>
        <taxon>Bacilli</taxon>
        <taxon>Lactobacillales</taxon>
        <taxon>Enterococcaceae</taxon>
        <taxon>Enterococcus</taxon>
    </lineage>
</organism>
<accession>R3TII5</accession>
<dbReference type="OrthoDB" id="2989832at2"/>
<dbReference type="HOGENOM" id="CLU_158531_0_0_9"/>
<dbReference type="PATRIC" id="fig|1158610.3.peg.3450"/>
<keyword evidence="1" id="KW-1133">Transmembrane helix</keyword>
<evidence type="ECO:0000256" key="1">
    <source>
        <dbReference type="SAM" id="Phobius"/>
    </source>
</evidence>
<keyword evidence="1" id="KW-0472">Membrane</keyword>
<dbReference type="eggNOG" id="COG5584">
    <property type="taxonomic scope" value="Bacteria"/>
</dbReference>
<reference evidence="2 3" key="1">
    <citation type="submission" date="2013-02" db="EMBL/GenBank/DDBJ databases">
        <title>The Genome Sequence of Enterococcus phoeniculicola BAA-412.</title>
        <authorList>
            <consortium name="The Broad Institute Genome Sequencing Platform"/>
            <consortium name="The Broad Institute Genome Sequencing Center for Infectious Disease"/>
            <person name="Earl A.M."/>
            <person name="Gilmore M.S."/>
            <person name="Lebreton F."/>
            <person name="Walker B."/>
            <person name="Young S.K."/>
            <person name="Zeng Q."/>
            <person name="Gargeya S."/>
            <person name="Fitzgerald M."/>
            <person name="Haas B."/>
            <person name="Abouelleil A."/>
            <person name="Alvarado L."/>
            <person name="Arachchi H.M."/>
            <person name="Berlin A.M."/>
            <person name="Chapman S.B."/>
            <person name="Dewar J."/>
            <person name="Goldberg J."/>
            <person name="Griggs A."/>
            <person name="Gujja S."/>
            <person name="Hansen M."/>
            <person name="Howarth C."/>
            <person name="Imamovic A."/>
            <person name="Larimer J."/>
            <person name="McCowan C."/>
            <person name="Murphy C."/>
            <person name="Neiman D."/>
            <person name="Pearson M."/>
            <person name="Priest M."/>
            <person name="Roberts A."/>
            <person name="Saif S."/>
            <person name="Shea T."/>
            <person name="Sisk P."/>
            <person name="Sykes S."/>
            <person name="Wortman J."/>
            <person name="Nusbaum C."/>
            <person name="Birren B."/>
        </authorList>
    </citation>
    <scope>NUCLEOTIDE SEQUENCE [LARGE SCALE GENOMIC DNA]</scope>
    <source>
        <strain evidence="2 3">ATCC BAA-412</strain>
    </source>
</reference>
<protein>
    <recommendedName>
        <fullName evidence="4">PepSY domain-containing protein</fullName>
    </recommendedName>
</protein>
<dbReference type="Proteomes" id="UP000013785">
    <property type="component" value="Unassembled WGS sequence"/>
</dbReference>
<dbReference type="AlphaFoldDB" id="R3TII5"/>
<evidence type="ECO:0000313" key="3">
    <source>
        <dbReference type="Proteomes" id="UP000013785"/>
    </source>
</evidence>
<dbReference type="EMBL" id="AJAT01000021">
    <property type="protein sequence ID" value="EOL41244.1"/>
    <property type="molecule type" value="Genomic_DNA"/>
</dbReference>
<proteinExistence type="predicted"/>
<comment type="caution">
    <text evidence="2">The sequence shown here is derived from an EMBL/GenBank/DDBJ whole genome shotgun (WGS) entry which is preliminary data.</text>
</comment>